<feature type="disulfide bond" evidence="1">
    <location>
        <begin position="37"/>
        <end position="46"/>
    </location>
</feature>
<dbReference type="PROSITE" id="PS00022">
    <property type="entry name" value="EGF_1"/>
    <property type="match status" value="1"/>
</dbReference>
<feature type="compositionally biased region" description="Basic residues" evidence="2">
    <location>
        <begin position="637"/>
        <end position="646"/>
    </location>
</feature>
<feature type="compositionally biased region" description="Pro residues" evidence="2">
    <location>
        <begin position="390"/>
        <end position="399"/>
    </location>
</feature>
<feature type="region of interest" description="Disordered" evidence="2">
    <location>
        <begin position="234"/>
        <end position="343"/>
    </location>
</feature>
<reference evidence="5 6" key="1">
    <citation type="submission" date="2022-01" db="EMBL/GenBank/DDBJ databases">
        <title>A chromosomal length assembly of Cordylochernes scorpioides.</title>
        <authorList>
            <person name="Zeh D."/>
            <person name="Zeh J."/>
        </authorList>
    </citation>
    <scope>NUCLEOTIDE SEQUENCE [LARGE SCALE GENOMIC DNA]</scope>
    <source>
        <strain evidence="5">IN4F17</strain>
        <tissue evidence="5">Whole Body</tissue>
    </source>
</reference>
<evidence type="ECO:0000259" key="4">
    <source>
        <dbReference type="PROSITE" id="PS50026"/>
    </source>
</evidence>
<organism evidence="5 6">
    <name type="scientific">Cordylochernes scorpioides</name>
    <dbReference type="NCBI Taxonomy" id="51811"/>
    <lineage>
        <taxon>Eukaryota</taxon>
        <taxon>Metazoa</taxon>
        <taxon>Ecdysozoa</taxon>
        <taxon>Arthropoda</taxon>
        <taxon>Chelicerata</taxon>
        <taxon>Arachnida</taxon>
        <taxon>Pseudoscorpiones</taxon>
        <taxon>Cheliferoidea</taxon>
        <taxon>Chernetidae</taxon>
        <taxon>Cordylochernes</taxon>
    </lineage>
</organism>
<feature type="compositionally biased region" description="Basic and acidic residues" evidence="2">
    <location>
        <begin position="282"/>
        <end position="299"/>
    </location>
</feature>
<keyword evidence="1" id="KW-1015">Disulfide bond</keyword>
<accession>A0ABY6KD61</accession>
<proteinExistence type="predicted"/>
<dbReference type="Gene3D" id="2.10.25.10">
    <property type="entry name" value="Laminin"/>
    <property type="match status" value="1"/>
</dbReference>
<feature type="transmembrane region" description="Helical" evidence="3">
    <location>
        <begin position="67"/>
        <end position="87"/>
    </location>
</feature>
<feature type="compositionally biased region" description="Polar residues" evidence="2">
    <location>
        <begin position="117"/>
        <end position="139"/>
    </location>
</feature>
<gene>
    <name evidence="5" type="ORF">LAZ67_4002856</name>
</gene>
<evidence type="ECO:0000313" key="5">
    <source>
        <dbReference type="EMBL" id="UYV66786.1"/>
    </source>
</evidence>
<feature type="compositionally biased region" description="Low complexity" evidence="2">
    <location>
        <begin position="668"/>
        <end position="678"/>
    </location>
</feature>
<feature type="compositionally biased region" description="Basic and acidic residues" evidence="2">
    <location>
        <begin position="680"/>
        <end position="689"/>
    </location>
</feature>
<feature type="region of interest" description="Disordered" evidence="2">
    <location>
        <begin position="105"/>
        <end position="139"/>
    </location>
</feature>
<dbReference type="InterPro" id="IPR000742">
    <property type="entry name" value="EGF"/>
</dbReference>
<dbReference type="EMBL" id="CP092866">
    <property type="protein sequence ID" value="UYV66786.1"/>
    <property type="molecule type" value="Genomic_DNA"/>
</dbReference>
<evidence type="ECO:0000256" key="1">
    <source>
        <dbReference type="PROSITE-ProRule" id="PRU00076"/>
    </source>
</evidence>
<feature type="compositionally biased region" description="Low complexity" evidence="2">
    <location>
        <begin position="421"/>
        <end position="444"/>
    </location>
</feature>
<dbReference type="PANTHER" id="PTHR46114">
    <property type="entry name" value="APPLE DOMAIN-CONTAINING PROTEIN"/>
    <property type="match status" value="1"/>
</dbReference>
<protein>
    <recommendedName>
        <fullName evidence="4">EGF-like domain-containing protein</fullName>
    </recommendedName>
</protein>
<dbReference type="CDD" id="cd00054">
    <property type="entry name" value="EGF_CA"/>
    <property type="match status" value="1"/>
</dbReference>
<dbReference type="PANTHER" id="PTHR46114:SF2">
    <property type="entry name" value="CULLIN N-TERMINAL DOMAIN-CONTAINING PROTEIN"/>
    <property type="match status" value="1"/>
</dbReference>
<keyword evidence="3" id="KW-0812">Transmembrane</keyword>
<keyword evidence="1" id="KW-0245">EGF-like domain</keyword>
<feature type="region of interest" description="Disordered" evidence="2">
    <location>
        <begin position="421"/>
        <end position="449"/>
    </location>
</feature>
<feature type="compositionally biased region" description="Low complexity" evidence="2">
    <location>
        <begin position="269"/>
        <end position="280"/>
    </location>
</feature>
<sequence>MGVADVCARLIGTSSPCGPHGVCILDDNSSSAFYCDCHLWYQGPRCERYEMRVPYRPLSERMLTEPFWLGLITVAAVMLFILLVYCVKRQFADKIERFLAEEIERSKNQPSPPATRYSLSSNQASLTPANISPQSAHKPTSLLTRIRKASIRGPLSASPTDRGEPFSFDELLGRGVRGGPRKSASTDSESGGPPPKKDGETSRILASLVTPAASQRRMSLDEFIRMSEKKIQIKRQMTCEETSRKQKETSFTERRLSISDFESIKENEPNSSSESLSGGEVCHVEADVSPDHPEIKGPRVFENTELPDASPHCHTDSSTLSKEDSNLSSNHEDTSSTKRSEASNVPQNIAVFKFTKNTPLADISRKFSVDLPTPKILITSNLGSCDSDDPSPPRTPNPIKPMSYLSPLTVICSASDRTISESNLSTSGYSSLSSPGLSRCNSSSPLAEETDIQQNAMHNSKDFLSPFKSPNFLSPSYIPTKYEPAFQFPAQNQVYSCQDASSQPVSKISQKKRGTLGVKHHPIGKERTLHRSSAHISVQDSIEDEGIEMETSQYESNHSTEVLLSVPHLENPGFHAPVGDIEKYHHPTLCRLGDYKSGLVSIKESSPDPIQEKAAKEMGPIRMSSSDSDDVDLHLGSRQKGKKLRKRDISSPLAKPPHLRLKMDLRGDTSSSDSLLSTAEDYRYRRPSDDTQPAESPPTGSDSSSAASDDRLRLRRGLIRSFKHHSYPTAAPMDITGDRWQNLPMQKTYPLMYRKGHHLRLVEFPCVKEESLRHVLKRQQAIGGSEDEDESGFAYLKQKNSSISEAKIKEGIFVGPQIRELQQDGNFQNSLNEVEAAAWNSFRNVCKNFLGSVKVENYRDIVNDLLLSYKALGCNMSLKIHFLHSHLDFFPDNLGAVSDEHGERFHQAISSMEKRYQGKWSPAMLADDCWALKRDLPQATYRRKSTVTAFQ</sequence>
<keyword evidence="3" id="KW-0472">Membrane</keyword>
<dbReference type="SUPFAM" id="SSF57196">
    <property type="entry name" value="EGF/Laminin"/>
    <property type="match status" value="1"/>
</dbReference>
<feature type="compositionally biased region" description="Basic and acidic residues" evidence="2">
    <location>
        <begin position="234"/>
        <end position="268"/>
    </location>
</feature>
<comment type="caution">
    <text evidence="1">Lacks conserved residue(s) required for the propagation of feature annotation.</text>
</comment>
<evidence type="ECO:0000256" key="3">
    <source>
        <dbReference type="SAM" id="Phobius"/>
    </source>
</evidence>
<name>A0ABY6KD61_9ARAC</name>
<dbReference type="PROSITE" id="PS50026">
    <property type="entry name" value="EGF_3"/>
    <property type="match status" value="1"/>
</dbReference>
<dbReference type="Proteomes" id="UP001235939">
    <property type="component" value="Chromosome 04"/>
</dbReference>
<feature type="region of interest" description="Disordered" evidence="2">
    <location>
        <begin position="380"/>
        <end position="400"/>
    </location>
</feature>
<dbReference type="SMART" id="SM00181">
    <property type="entry name" value="EGF"/>
    <property type="match status" value="1"/>
</dbReference>
<feature type="region of interest" description="Disordered" evidence="2">
    <location>
        <begin position="152"/>
        <end position="203"/>
    </location>
</feature>
<feature type="domain" description="EGF-like" evidence="4">
    <location>
        <begin position="3"/>
        <end position="47"/>
    </location>
</feature>
<evidence type="ECO:0000256" key="2">
    <source>
        <dbReference type="SAM" id="MobiDB-lite"/>
    </source>
</evidence>
<keyword evidence="3" id="KW-1133">Transmembrane helix</keyword>
<keyword evidence="6" id="KW-1185">Reference proteome</keyword>
<feature type="region of interest" description="Disordered" evidence="2">
    <location>
        <begin position="603"/>
        <end position="710"/>
    </location>
</feature>
<feature type="compositionally biased region" description="Basic and acidic residues" evidence="2">
    <location>
        <begin position="311"/>
        <end position="341"/>
    </location>
</feature>
<evidence type="ECO:0000313" key="6">
    <source>
        <dbReference type="Proteomes" id="UP001235939"/>
    </source>
</evidence>